<dbReference type="AlphaFoldDB" id="A0A5B7J3C4"/>
<dbReference type="Proteomes" id="UP000324222">
    <property type="component" value="Unassembled WGS sequence"/>
</dbReference>
<evidence type="ECO:0000313" key="4">
    <source>
        <dbReference type="Proteomes" id="UP000324222"/>
    </source>
</evidence>
<reference evidence="3 4" key="1">
    <citation type="submission" date="2019-05" db="EMBL/GenBank/DDBJ databases">
        <title>Another draft genome of Portunus trituberculatus and its Hox gene families provides insights of decapod evolution.</title>
        <authorList>
            <person name="Jeong J.-H."/>
            <person name="Song I."/>
            <person name="Kim S."/>
            <person name="Choi T."/>
            <person name="Kim D."/>
            <person name="Ryu S."/>
            <person name="Kim W."/>
        </authorList>
    </citation>
    <scope>NUCLEOTIDE SEQUENCE [LARGE SCALE GENOMIC DNA]</scope>
    <source>
        <tissue evidence="3">Muscle</tissue>
    </source>
</reference>
<keyword evidence="4" id="KW-1185">Reference proteome</keyword>
<evidence type="ECO:0000256" key="1">
    <source>
        <dbReference type="SAM" id="Coils"/>
    </source>
</evidence>
<feature type="compositionally biased region" description="Low complexity" evidence="2">
    <location>
        <begin position="66"/>
        <end position="87"/>
    </location>
</feature>
<keyword evidence="1" id="KW-0175">Coiled coil</keyword>
<accession>A0A5B7J3C4</accession>
<comment type="caution">
    <text evidence="3">The sequence shown here is derived from an EMBL/GenBank/DDBJ whole genome shotgun (WGS) entry which is preliminary data.</text>
</comment>
<evidence type="ECO:0000256" key="2">
    <source>
        <dbReference type="SAM" id="MobiDB-lite"/>
    </source>
</evidence>
<feature type="coiled-coil region" evidence="1">
    <location>
        <begin position="97"/>
        <end position="162"/>
    </location>
</feature>
<evidence type="ECO:0000313" key="3">
    <source>
        <dbReference type="EMBL" id="MPC89159.1"/>
    </source>
</evidence>
<name>A0A5B7J3C4_PORTR</name>
<sequence length="281" mass="31433">MEGVTGLFTSPEDDEGAHAGVSRQEAGGDSPRWYDESLAARGVSGDARMSHDNGHGGPSEGDVGHISSGRSIGSRGGSRRSSPASSINDSVQSGARLEELRLKLEIRKMEIETEERRELNRLATEERAKEAEERREIQRLVAEKEAREMEMMRLEIEREKTDKDRELEWERTRHAVSMPGVIGGTGGGGEQSIEHTLVQSLQLVPEFDEAKWLNGLFALRGRPRSLLGLERDGSAWLRISSREKPWKFMTKCQLMILMIMRSLRLTFCGHMSCAQKLIACN</sequence>
<gene>
    <name evidence="3" type="ORF">E2C01_084093</name>
</gene>
<protein>
    <submittedName>
        <fullName evidence="3">Uncharacterized protein</fullName>
    </submittedName>
</protein>
<proteinExistence type="predicted"/>
<organism evidence="3 4">
    <name type="scientific">Portunus trituberculatus</name>
    <name type="common">Swimming crab</name>
    <name type="synonym">Neptunus trituberculatus</name>
    <dbReference type="NCBI Taxonomy" id="210409"/>
    <lineage>
        <taxon>Eukaryota</taxon>
        <taxon>Metazoa</taxon>
        <taxon>Ecdysozoa</taxon>
        <taxon>Arthropoda</taxon>
        <taxon>Crustacea</taxon>
        <taxon>Multicrustacea</taxon>
        <taxon>Malacostraca</taxon>
        <taxon>Eumalacostraca</taxon>
        <taxon>Eucarida</taxon>
        <taxon>Decapoda</taxon>
        <taxon>Pleocyemata</taxon>
        <taxon>Brachyura</taxon>
        <taxon>Eubrachyura</taxon>
        <taxon>Portunoidea</taxon>
        <taxon>Portunidae</taxon>
        <taxon>Portuninae</taxon>
        <taxon>Portunus</taxon>
    </lineage>
</organism>
<feature type="region of interest" description="Disordered" evidence="2">
    <location>
        <begin position="1"/>
        <end position="92"/>
    </location>
</feature>
<dbReference type="EMBL" id="VSRR010080084">
    <property type="protein sequence ID" value="MPC89159.1"/>
    <property type="molecule type" value="Genomic_DNA"/>
</dbReference>